<dbReference type="GO" id="GO:0006654">
    <property type="term" value="P:phosphatidic acid biosynthetic process"/>
    <property type="evidence" value="ECO:0007669"/>
    <property type="project" value="TreeGrafter"/>
</dbReference>
<dbReference type="Pfam" id="PF12697">
    <property type="entry name" value="Abhydrolase_6"/>
    <property type="match status" value="1"/>
</dbReference>
<organism evidence="2 3">
    <name type="scientific">Flexivirga oryzae</name>
    <dbReference type="NCBI Taxonomy" id="1794944"/>
    <lineage>
        <taxon>Bacteria</taxon>
        <taxon>Bacillati</taxon>
        <taxon>Actinomycetota</taxon>
        <taxon>Actinomycetes</taxon>
        <taxon>Micrococcales</taxon>
        <taxon>Dermacoccaceae</taxon>
        <taxon>Flexivirga</taxon>
    </lineage>
</organism>
<dbReference type="GO" id="GO:0042171">
    <property type="term" value="F:lysophosphatidic acid acyltransferase activity"/>
    <property type="evidence" value="ECO:0007669"/>
    <property type="project" value="TreeGrafter"/>
</dbReference>
<dbReference type="InterPro" id="IPR029058">
    <property type="entry name" value="AB_hydrolase_fold"/>
</dbReference>
<feature type="domain" description="AB hydrolase-1" evidence="1">
    <location>
        <begin position="17"/>
        <end position="242"/>
    </location>
</feature>
<gene>
    <name evidence="2" type="ORF">FHU39_004409</name>
</gene>
<dbReference type="GO" id="GO:0052689">
    <property type="term" value="F:carboxylic ester hydrolase activity"/>
    <property type="evidence" value="ECO:0007669"/>
    <property type="project" value="TreeGrafter"/>
</dbReference>
<evidence type="ECO:0000313" key="2">
    <source>
        <dbReference type="EMBL" id="MBB2894367.1"/>
    </source>
</evidence>
<dbReference type="GO" id="GO:0055088">
    <property type="term" value="P:lipid homeostasis"/>
    <property type="evidence" value="ECO:0007669"/>
    <property type="project" value="TreeGrafter"/>
</dbReference>
<dbReference type="SUPFAM" id="SSF53474">
    <property type="entry name" value="alpha/beta-Hydrolases"/>
    <property type="match status" value="1"/>
</dbReference>
<evidence type="ECO:0000313" key="3">
    <source>
        <dbReference type="Proteomes" id="UP000559182"/>
    </source>
</evidence>
<proteinExistence type="predicted"/>
<accession>A0A839NAX3</accession>
<dbReference type="Proteomes" id="UP000559182">
    <property type="component" value="Unassembled WGS sequence"/>
</dbReference>
<reference evidence="2 3" key="1">
    <citation type="submission" date="2020-08" db="EMBL/GenBank/DDBJ databases">
        <title>Sequencing the genomes of 1000 actinobacteria strains.</title>
        <authorList>
            <person name="Klenk H.-P."/>
        </authorList>
    </citation>
    <scope>NUCLEOTIDE SEQUENCE [LARGE SCALE GENOMIC DNA]</scope>
    <source>
        <strain evidence="2 3">DSM 105369</strain>
    </source>
</reference>
<protein>
    <recommendedName>
        <fullName evidence="1">AB hydrolase-1 domain-containing protein</fullName>
    </recommendedName>
</protein>
<dbReference type="PANTHER" id="PTHR42886:SF42">
    <property type="entry name" value="ALPHA_BETA-HYDROLASES SUPERFAMILY PROTEIN"/>
    <property type="match status" value="1"/>
</dbReference>
<dbReference type="Gene3D" id="3.40.50.1820">
    <property type="entry name" value="alpha/beta hydrolase"/>
    <property type="match status" value="1"/>
</dbReference>
<dbReference type="EMBL" id="JACHVQ010000005">
    <property type="protein sequence ID" value="MBB2894367.1"/>
    <property type="molecule type" value="Genomic_DNA"/>
</dbReference>
<dbReference type="PANTHER" id="PTHR42886">
    <property type="entry name" value="RE40534P-RELATED"/>
    <property type="match status" value="1"/>
</dbReference>
<keyword evidence="3" id="KW-1185">Reference proteome</keyword>
<evidence type="ECO:0000259" key="1">
    <source>
        <dbReference type="Pfam" id="PF12697"/>
    </source>
</evidence>
<sequence length="259" mass="28377">MIATIERGTRSPGRPSILFVHGAMHGAWAWDEHFLPWFADRGWHAVALDLRGHGASPADRSVLWASIQDYLDDLGEVVGSLPEPPVLVGHSLGGFVVQRYLERHDVPAAVLVGSTPPSGGMRLTLRVIRHSPAAAARAFATLRLLPLFATPRATRYWFFSADAPACDVETWAARLTDESFRAVIDTVTRPVRTRRVGTPLLVAGGSQDRTATPHDVALTAGRYAVTPVLWDGLPHDVMLDARWERAASSIDDWLRQTLA</sequence>
<dbReference type="AlphaFoldDB" id="A0A839NAX3"/>
<name>A0A839NAX3_9MICO</name>
<dbReference type="RefSeq" id="WP_183322820.1">
    <property type="nucleotide sequence ID" value="NZ_JACHVQ010000005.1"/>
</dbReference>
<dbReference type="InterPro" id="IPR000073">
    <property type="entry name" value="AB_hydrolase_1"/>
</dbReference>
<comment type="caution">
    <text evidence="2">The sequence shown here is derived from an EMBL/GenBank/DDBJ whole genome shotgun (WGS) entry which is preliminary data.</text>
</comment>